<keyword evidence="5 10" id="KW-0812">Transmembrane</keyword>
<feature type="transmembrane region" description="Helical" evidence="10">
    <location>
        <begin position="186"/>
        <end position="207"/>
    </location>
</feature>
<keyword evidence="4" id="KW-1003">Cell membrane</keyword>
<dbReference type="Pfam" id="PF00999">
    <property type="entry name" value="Na_H_Exchanger"/>
    <property type="match status" value="1"/>
</dbReference>
<keyword evidence="13" id="KW-1185">Reference proteome</keyword>
<evidence type="ECO:0000313" key="13">
    <source>
        <dbReference type="Proteomes" id="UP001596506"/>
    </source>
</evidence>
<feature type="region of interest" description="Disordered" evidence="9">
    <location>
        <begin position="589"/>
        <end position="657"/>
    </location>
</feature>
<evidence type="ECO:0000256" key="10">
    <source>
        <dbReference type="SAM" id="Phobius"/>
    </source>
</evidence>
<feature type="transmembrane region" description="Helical" evidence="10">
    <location>
        <begin position="54"/>
        <end position="71"/>
    </location>
</feature>
<gene>
    <name evidence="12" type="ORF">ACFQQA_09560</name>
</gene>
<evidence type="ECO:0000313" key="12">
    <source>
        <dbReference type="EMBL" id="MFC7294970.1"/>
    </source>
</evidence>
<evidence type="ECO:0000256" key="1">
    <source>
        <dbReference type="ARBA" id="ARBA00004651"/>
    </source>
</evidence>
<dbReference type="EMBL" id="JBHTBD010000002">
    <property type="protein sequence ID" value="MFC7294970.1"/>
    <property type="molecule type" value="Genomic_DNA"/>
</dbReference>
<dbReference type="Gene3D" id="3.40.50.720">
    <property type="entry name" value="NAD(P)-binding Rossmann-like Domain"/>
    <property type="match status" value="1"/>
</dbReference>
<evidence type="ECO:0000256" key="4">
    <source>
        <dbReference type="ARBA" id="ARBA00022475"/>
    </source>
</evidence>
<sequence>MPASTVLILASIGVLSLTFQWLAWRVRVPAILFLLAGGILVGPVLGFLKPDEVFGDLLFPMVSLAVAIILFEGSLTLRFNEIRGHGKMARNLIPVGSIVTGIIGTLAARWVLDISWAVALLFGAISIVTGPTVIAPLLRSVRPSAKLANILRWEGIIIDPVGALLAVLVFEGIVSWGQGNVFGHSLYIFGKTLLIGFVIGALAGYLNGLVLRKHLMPQYLHNAATLTFMLGVYAFSNEMAHESGLLTVTVMGIWMANMKQVSVDSILEFKESLSVLLISALFIILAARVEFAAITDLGWGLAIVLALLMLVARPLSVFLSAIGTDLNWREKLFLSWIAPRGIVAAAVSALFAFQLQNLGYESAAALVPMVFVLIIATVTLQSLTARPIARLLKVTEPAEYGFLILGANPVARMIAQALKKHEVPVALADTNWENVRQARMDNLKVYFGNPISEHASTHLDLTGIGNLLVISPYKHMNSLATYHFLDWFGDHSVFSLSEGDQDQKARHQTAEKIQMTRGLFDGVSYAKLASLASQGYSIKTTQLSEEYGYNDFLAKYKGKAIVLFVFDSKDRISPVRSMDDLQPDDDWILISLVPPRKPKERKPRESDGEGAEPSAMGGEPSAKDEEPSPKDEKPSTMEKEPSVPGGKPPAESSSPKN</sequence>
<dbReference type="InterPro" id="IPR036291">
    <property type="entry name" value="NAD(P)-bd_dom_sf"/>
</dbReference>
<feature type="transmembrane region" description="Helical" evidence="10">
    <location>
        <begin position="31"/>
        <end position="48"/>
    </location>
</feature>
<keyword evidence="2" id="KW-0813">Transport</keyword>
<comment type="subcellular location">
    <subcellularLocation>
        <location evidence="1">Cell membrane</location>
        <topology evidence="1">Multi-pass membrane protein</topology>
    </subcellularLocation>
</comment>
<evidence type="ECO:0000256" key="6">
    <source>
        <dbReference type="ARBA" id="ARBA00022989"/>
    </source>
</evidence>
<dbReference type="Gene3D" id="1.20.1530.20">
    <property type="match status" value="1"/>
</dbReference>
<keyword evidence="3" id="KW-0050">Antiport</keyword>
<reference evidence="13" key="1">
    <citation type="journal article" date="2019" name="Int. J. Syst. Evol. Microbiol.">
        <title>The Global Catalogue of Microorganisms (GCM) 10K type strain sequencing project: providing services to taxonomists for standard genome sequencing and annotation.</title>
        <authorList>
            <consortium name="The Broad Institute Genomics Platform"/>
            <consortium name="The Broad Institute Genome Sequencing Center for Infectious Disease"/>
            <person name="Wu L."/>
            <person name="Ma J."/>
        </authorList>
    </citation>
    <scope>NUCLEOTIDE SEQUENCE [LARGE SCALE GENOMIC DNA]</scope>
    <source>
        <strain evidence="13">CCUG 60559</strain>
    </source>
</reference>
<dbReference type="SUPFAM" id="SSF51735">
    <property type="entry name" value="NAD(P)-binding Rossmann-fold domains"/>
    <property type="match status" value="1"/>
</dbReference>
<keyword evidence="6 10" id="KW-1133">Transmembrane helix</keyword>
<dbReference type="InterPro" id="IPR006153">
    <property type="entry name" value="Cation/H_exchanger_TM"/>
</dbReference>
<evidence type="ECO:0000256" key="9">
    <source>
        <dbReference type="SAM" id="MobiDB-lite"/>
    </source>
</evidence>
<name>A0ABW2IUP1_9GAMM</name>
<feature type="transmembrane region" description="Helical" evidence="10">
    <location>
        <begin position="6"/>
        <end position="24"/>
    </location>
</feature>
<feature type="domain" description="Cation/H+ exchanger transmembrane" evidence="11">
    <location>
        <begin position="15"/>
        <end position="389"/>
    </location>
</feature>
<evidence type="ECO:0000256" key="2">
    <source>
        <dbReference type="ARBA" id="ARBA00022448"/>
    </source>
</evidence>
<dbReference type="PANTHER" id="PTHR32507">
    <property type="entry name" value="NA(+)/H(+) ANTIPORTER 1"/>
    <property type="match status" value="1"/>
</dbReference>
<dbReference type="Proteomes" id="UP001596506">
    <property type="component" value="Unassembled WGS sequence"/>
</dbReference>
<accession>A0ABW2IUP1</accession>
<feature type="transmembrane region" description="Helical" evidence="10">
    <location>
        <begin position="118"/>
        <end position="138"/>
    </location>
</feature>
<keyword evidence="7" id="KW-0406">Ion transport</keyword>
<feature type="transmembrane region" description="Helical" evidence="10">
    <location>
        <begin position="92"/>
        <end position="112"/>
    </location>
</feature>
<comment type="caution">
    <text evidence="12">The sequence shown here is derived from an EMBL/GenBank/DDBJ whole genome shotgun (WGS) entry which is preliminary data.</text>
</comment>
<evidence type="ECO:0000259" key="11">
    <source>
        <dbReference type="Pfam" id="PF00999"/>
    </source>
</evidence>
<evidence type="ECO:0000256" key="8">
    <source>
        <dbReference type="ARBA" id="ARBA00023136"/>
    </source>
</evidence>
<evidence type="ECO:0000256" key="3">
    <source>
        <dbReference type="ARBA" id="ARBA00022449"/>
    </source>
</evidence>
<dbReference type="InterPro" id="IPR038770">
    <property type="entry name" value="Na+/solute_symporter_sf"/>
</dbReference>
<evidence type="ECO:0000256" key="7">
    <source>
        <dbReference type="ARBA" id="ARBA00023065"/>
    </source>
</evidence>
<keyword evidence="8 10" id="KW-0472">Membrane</keyword>
<protein>
    <submittedName>
        <fullName evidence="12">Cation:proton antiporter</fullName>
    </submittedName>
</protein>
<feature type="transmembrane region" description="Helical" evidence="10">
    <location>
        <begin position="150"/>
        <end position="174"/>
    </location>
</feature>
<feature type="transmembrane region" description="Helical" evidence="10">
    <location>
        <begin position="273"/>
        <end position="293"/>
    </location>
</feature>
<proteinExistence type="predicted"/>
<organism evidence="12 13">
    <name type="scientific">Marinobacter aromaticivorans</name>
    <dbReference type="NCBI Taxonomy" id="1494078"/>
    <lineage>
        <taxon>Bacteria</taxon>
        <taxon>Pseudomonadati</taxon>
        <taxon>Pseudomonadota</taxon>
        <taxon>Gammaproteobacteria</taxon>
        <taxon>Pseudomonadales</taxon>
        <taxon>Marinobacteraceae</taxon>
        <taxon>Marinobacter</taxon>
    </lineage>
</organism>
<feature type="compositionally biased region" description="Basic and acidic residues" evidence="9">
    <location>
        <begin position="621"/>
        <end position="641"/>
    </location>
</feature>
<feature type="transmembrane region" description="Helical" evidence="10">
    <location>
        <begin position="299"/>
        <end position="321"/>
    </location>
</feature>
<feature type="transmembrane region" description="Helical" evidence="10">
    <location>
        <begin position="365"/>
        <end position="383"/>
    </location>
</feature>
<dbReference type="PANTHER" id="PTHR32507:SF0">
    <property type="entry name" value="NA(+)_H(+) ANTIPORTER 2-RELATED"/>
    <property type="match status" value="1"/>
</dbReference>
<evidence type="ECO:0000256" key="5">
    <source>
        <dbReference type="ARBA" id="ARBA00022692"/>
    </source>
</evidence>
<dbReference type="RefSeq" id="WP_100687226.1">
    <property type="nucleotide sequence ID" value="NZ_JBHTBD010000002.1"/>
</dbReference>
<feature type="transmembrane region" description="Helical" evidence="10">
    <location>
        <begin position="333"/>
        <end position="353"/>
    </location>
</feature>